<evidence type="ECO:0000256" key="4">
    <source>
        <dbReference type="ARBA" id="ARBA00022821"/>
    </source>
</evidence>
<keyword evidence="3" id="KW-0789">Thiol protease inhibitor</keyword>
<dbReference type="Gramene" id="TraesSTA3A03G01462710.1">
    <property type="protein sequence ID" value="TraesSTA3A03G01462710.1.CDS1"/>
    <property type="gene ID" value="TraesSTA3A03G01462710"/>
</dbReference>
<dbReference type="OMA" id="DTFFGKW"/>
<dbReference type="Gene3D" id="3.10.450.10">
    <property type="match status" value="1"/>
</dbReference>
<keyword evidence="2" id="KW-0646">Protease inhibitor</keyword>
<dbReference type="STRING" id="4565.A0A3B6ELQ0"/>
<evidence type="ECO:0000256" key="5">
    <source>
        <dbReference type="SAM" id="SignalP"/>
    </source>
</evidence>
<dbReference type="Gramene" id="TraesMAC3A03G01469270.1">
    <property type="protein sequence ID" value="TraesMAC3A03G01469270.1.CDS1"/>
    <property type="gene ID" value="TraesMAC3A03G01469270"/>
</dbReference>
<comment type="similarity">
    <text evidence="1">Belongs to the cystatin family. Phytocystatin subfamily.</text>
</comment>
<dbReference type="Gramene" id="TraesJUL3A03G01483560.1">
    <property type="protein sequence ID" value="TraesJUL3A03G01483560.1.CDS1"/>
    <property type="gene ID" value="TraesJUL3A03G01483560"/>
</dbReference>
<evidence type="ECO:0000259" key="6">
    <source>
        <dbReference type="Pfam" id="PF16845"/>
    </source>
</evidence>
<dbReference type="AlphaFoldDB" id="A0A3B6ELQ0"/>
<dbReference type="Gramene" id="TraesPARA_EIv1.0_0857590.1">
    <property type="protein sequence ID" value="TraesPARA_EIv1.0_0857590.1.CDS1"/>
    <property type="gene ID" value="TraesPARA_EIv1.0_0857590"/>
</dbReference>
<dbReference type="Gramene" id="TraesNOR3A03G01492040.1">
    <property type="protein sequence ID" value="TraesNOR3A03G01492040.1.CDS1"/>
    <property type="gene ID" value="TraesNOR3A03G01492040"/>
</dbReference>
<proteinExistence type="inferred from homology"/>
<dbReference type="Gramene" id="TraesCLE_scaffold_127257_01G000100.1">
    <property type="protein sequence ID" value="TraesCLE_scaffold_127257_01G000100.1"/>
    <property type="gene ID" value="TraesCLE_scaffold_127257_01G000100"/>
</dbReference>
<evidence type="ECO:0000313" key="7">
    <source>
        <dbReference type="EnsemblPlants" id="TraesCS3A02G384600.1.cds1"/>
    </source>
</evidence>
<evidence type="ECO:0000256" key="2">
    <source>
        <dbReference type="ARBA" id="ARBA00022690"/>
    </source>
</evidence>
<dbReference type="Gramene" id="TraesROB_scaffold_117897_01G000100.1">
    <property type="protein sequence ID" value="TraesROB_scaffold_117897_01G000100.1"/>
    <property type="gene ID" value="TraesROB_scaffold_117897_01G000100"/>
</dbReference>
<dbReference type="Gramene" id="TraesCAD_scaffold_112260_01G000100.1">
    <property type="protein sequence ID" value="TraesCAD_scaffold_112260_01G000100.1"/>
    <property type="gene ID" value="TraesCAD_scaffold_112260_01G000100"/>
</dbReference>
<feature type="chain" id="PRO_5018650512" evidence="5">
    <location>
        <begin position="25"/>
        <end position="115"/>
    </location>
</feature>
<dbReference type="EnsemblPlants" id="TraesCS3A02G384600.1">
    <property type="protein sequence ID" value="TraesCS3A02G384600.1.cds1"/>
    <property type="gene ID" value="TraesCS3A02G384600"/>
</dbReference>
<dbReference type="Gramene" id="TraesLDM3A03G01471660.1">
    <property type="protein sequence ID" value="TraesLDM3A03G01471660.1.CDS1"/>
    <property type="gene ID" value="TraesLDM3A03G01471660"/>
</dbReference>
<dbReference type="InterPro" id="IPR000010">
    <property type="entry name" value="Cystatin_dom"/>
</dbReference>
<dbReference type="InterPro" id="IPR027214">
    <property type="entry name" value="Cystatin"/>
</dbReference>
<dbReference type="Gramene" id="TraesLAC3A03G01415100.1">
    <property type="protein sequence ID" value="TraesLAC3A03G01415100.1.CDS1"/>
    <property type="gene ID" value="TraesLAC3A03G01415100"/>
</dbReference>
<dbReference type="Gramene" id="TraesWEE_scaffold_130493_01G000100.1">
    <property type="protein sequence ID" value="TraesWEE_scaffold_130493_01G000100.1"/>
    <property type="gene ID" value="TraesWEE_scaffold_130493_01G000100"/>
</dbReference>
<dbReference type="GO" id="GO:0004869">
    <property type="term" value="F:cysteine-type endopeptidase inhibitor activity"/>
    <property type="evidence" value="ECO:0007669"/>
    <property type="project" value="UniProtKB-KW"/>
</dbReference>
<dbReference type="Gramene" id="TraesSYM3A03G01493920.1">
    <property type="protein sequence ID" value="TraesSYM3A03G01493920.1.CDS1"/>
    <property type="gene ID" value="TraesSYM3A03G01493920"/>
</dbReference>
<accession>A0A3B6ELQ0</accession>
<dbReference type="GO" id="GO:0006952">
    <property type="term" value="P:defense response"/>
    <property type="evidence" value="ECO:0007669"/>
    <property type="project" value="UniProtKB-KW"/>
</dbReference>
<reference evidence="7" key="2">
    <citation type="submission" date="2018-10" db="UniProtKB">
        <authorList>
            <consortium name="EnsemblPlants"/>
        </authorList>
    </citation>
    <scope>IDENTIFICATION</scope>
</reference>
<dbReference type="Pfam" id="PF16845">
    <property type="entry name" value="SQAPI"/>
    <property type="match status" value="1"/>
</dbReference>
<dbReference type="InterPro" id="IPR046350">
    <property type="entry name" value="Cystatin_sf"/>
</dbReference>
<dbReference type="Proteomes" id="UP000019116">
    <property type="component" value="Chromosome 3A"/>
</dbReference>
<dbReference type="SMR" id="A0A3B6ELQ0"/>
<keyword evidence="4" id="KW-0611">Plant defense</keyword>
<organism evidence="7">
    <name type="scientific">Triticum aestivum</name>
    <name type="common">Wheat</name>
    <dbReference type="NCBI Taxonomy" id="4565"/>
    <lineage>
        <taxon>Eukaryota</taxon>
        <taxon>Viridiplantae</taxon>
        <taxon>Streptophyta</taxon>
        <taxon>Embryophyta</taxon>
        <taxon>Tracheophyta</taxon>
        <taxon>Spermatophyta</taxon>
        <taxon>Magnoliopsida</taxon>
        <taxon>Liliopsida</taxon>
        <taxon>Poales</taxon>
        <taxon>Poaceae</taxon>
        <taxon>BOP clade</taxon>
        <taxon>Pooideae</taxon>
        <taxon>Triticodae</taxon>
        <taxon>Triticeae</taxon>
        <taxon>Triticinae</taxon>
        <taxon>Triticum</taxon>
    </lineage>
</organism>
<dbReference type="Gramene" id="TraesCS3A02G384600.1">
    <property type="protein sequence ID" value="TraesCS3A02G384600.1.cds1"/>
    <property type="gene ID" value="TraesCS3A02G384600"/>
</dbReference>
<sequence length="115" mass="12561">MRTGSLLLIIFAIVVVAYPFAASAEEEWYPIGDPDNEPHVQELGGWAVAEHVKQAHDRLKFIKVVSGAEANAAGVKYRLDIKALNNNGEAGAYKAILLEEVRDNERTLISFGPAN</sequence>
<dbReference type="PANTHER" id="PTHR47116">
    <property type="entry name" value="PHLOEM FILAMENT PROTEIN"/>
    <property type="match status" value="1"/>
</dbReference>
<keyword evidence="8" id="KW-1185">Reference proteome</keyword>
<feature type="domain" description="Cystatin" evidence="6">
    <location>
        <begin position="36"/>
        <end position="112"/>
    </location>
</feature>
<reference evidence="7" key="1">
    <citation type="submission" date="2018-08" db="EMBL/GenBank/DDBJ databases">
        <authorList>
            <person name="Rossello M."/>
        </authorList>
    </citation>
    <scope>NUCLEOTIDE SEQUENCE [LARGE SCALE GENOMIC DNA]</scope>
    <source>
        <strain evidence="7">cv. Chinese Spring</strain>
    </source>
</reference>
<evidence type="ECO:0000256" key="3">
    <source>
        <dbReference type="ARBA" id="ARBA00022704"/>
    </source>
</evidence>
<dbReference type="Gramene" id="TraesCS3A03G0908700.1">
    <property type="protein sequence ID" value="TraesCS3A03G0908700.1.CDS1"/>
    <property type="gene ID" value="TraesCS3A03G0908700"/>
</dbReference>
<protein>
    <submittedName>
        <fullName evidence="7">Cysteine proteinase inhibitor</fullName>
    </submittedName>
</protein>
<dbReference type="SUPFAM" id="SSF54403">
    <property type="entry name" value="Cystatin/monellin"/>
    <property type="match status" value="1"/>
</dbReference>
<evidence type="ECO:0000256" key="1">
    <source>
        <dbReference type="ARBA" id="ARBA00007233"/>
    </source>
</evidence>
<dbReference type="Gramene" id="TraesKAR3A01G0389900.1">
    <property type="protein sequence ID" value="cds.TraesKAR3A01G0389900.1"/>
    <property type="gene ID" value="TraesKAR3A01G0389900"/>
</dbReference>
<keyword evidence="5" id="KW-0732">Signal</keyword>
<dbReference type="Gramene" id="TraesJAG3A03G01479910.1">
    <property type="protein sequence ID" value="TraesJAG3A03G01479910.1.CDS1"/>
    <property type="gene ID" value="TraesJAG3A03G01479910"/>
</dbReference>
<name>A0A3B6ELQ0_WHEAT</name>
<dbReference type="CDD" id="cd00042">
    <property type="entry name" value="CY"/>
    <property type="match status" value="1"/>
</dbReference>
<evidence type="ECO:0000313" key="8">
    <source>
        <dbReference type="Proteomes" id="UP000019116"/>
    </source>
</evidence>
<feature type="signal peptide" evidence="5">
    <location>
        <begin position="1"/>
        <end position="24"/>
    </location>
</feature>